<evidence type="ECO:0000259" key="1">
    <source>
        <dbReference type="Pfam" id="PF06983"/>
    </source>
</evidence>
<proteinExistence type="predicted"/>
<evidence type="ECO:0000313" key="2">
    <source>
        <dbReference type="EMBL" id="SCY67194.1"/>
    </source>
</evidence>
<evidence type="ECO:0000313" key="3">
    <source>
        <dbReference type="Proteomes" id="UP000199354"/>
    </source>
</evidence>
<dbReference type="InterPro" id="IPR029068">
    <property type="entry name" value="Glyas_Bleomycin-R_OHBP_Dase"/>
</dbReference>
<dbReference type="GO" id="GO:0008168">
    <property type="term" value="F:methyltransferase activity"/>
    <property type="evidence" value="ECO:0007669"/>
    <property type="project" value="UniProtKB-KW"/>
</dbReference>
<dbReference type="Proteomes" id="UP000199354">
    <property type="component" value="Unassembled WGS sequence"/>
</dbReference>
<dbReference type="EMBL" id="FMVF01000008">
    <property type="protein sequence ID" value="SCY67194.1"/>
    <property type="molecule type" value="Genomic_DNA"/>
</dbReference>
<protein>
    <submittedName>
        <fullName evidence="2">Glyoxalase superfamily enzyme, possibly 3-demethylubiquinone-9 3-methyltransferase</fullName>
    </submittedName>
</protein>
<dbReference type="OrthoDB" id="9806473at2"/>
<dbReference type="AlphaFoldDB" id="A0A1G5HTZ5"/>
<accession>A0A1G5HTZ5</accession>
<dbReference type="GO" id="GO:0032259">
    <property type="term" value="P:methylation"/>
    <property type="evidence" value="ECO:0007669"/>
    <property type="project" value="UniProtKB-KW"/>
</dbReference>
<reference evidence="2 3" key="1">
    <citation type="submission" date="2016-10" db="EMBL/GenBank/DDBJ databases">
        <authorList>
            <person name="de Groot N.N."/>
        </authorList>
    </citation>
    <scope>NUCLEOTIDE SEQUENCE [LARGE SCALE GENOMIC DNA]</scope>
    <source>
        <strain evidence="2 3">CGMCC 1.7031</strain>
    </source>
</reference>
<organism evidence="2 3">
    <name type="scientific">Flavobacterium caeni</name>
    <dbReference type="NCBI Taxonomy" id="490189"/>
    <lineage>
        <taxon>Bacteria</taxon>
        <taxon>Pseudomonadati</taxon>
        <taxon>Bacteroidota</taxon>
        <taxon>Flavobacteriia</taxon>
        <taxon>Flavobacteriales</taxon>
        <taxon>Flavobacteriaceae</taxon>
        <taxon>Flavobacterium</taxon>
    </lineage>
</organism>
<sequence length="160" mass="18152">MDTQKIAPFLWFENQAEQAVNFYVSLFKDAKITDTTRYGKGAPGPEGEVMVMGFELFGQEFVALNGNTQCKFNDSVSFYVKCHTQQEIDQYWDGILAAGGQTLACGWIRDQYGVAWQITPPMLPEMLQDKDPEKAARVMQAMMQMIKIDIQKIQDAYDGK</sequence>
<dbReference type="CDD" id="cd06588">
    <property type="entry name" value="PhnB_like"/>
    <property type="match status" value="1"/>
</dbReference>
<dbReference type="Pfam" id="PF06983">
    <property type="entry name" value="3-dmu-9_3-mt"/>
    <property type="match status" value="1"/>
</dbReference>
<dbReference type="SUPFAM" id="SSF54593">
    <property type="entry name" value="Glyoxalase/Bleomycin resistance protein/Dihydroxybiphenyl dioxygenase"/>
    <property type="match status" value="1"/>
</dbReference>
<dbReference type="PANTHER" id="PTHR33990">
    <property type="entry name" value="PROTEIN YJDN-RELATED"/>
    <property type="match status" value="1"/>
</dbReference>
<keyword evidence="2" id="KW-0489">Methyltransferase</keyword>
<dbReference type="Gene3D" id="3.10.180.10">
    <property type="entry name" value="2,3-Dihydroxybiphenyl 1,2-Dioxygenase, domain 1"/>
    <property type="match status" value="1"/>
</dbReference>
<dbReference type="STRING" id="490189.SAMN02927903_02005"/>
<dbReference type="InterPro" id="IPR028973">
    <property type="entry name" value="PhnB-like"/>
</dbReference>
<keyword evidence="2" id="KW-0830">Ubiquinone</keyword>
<gene>
    <name evidence="2" type="ORF">SAMN02927903_02005</name>
</gene>
<keyword evidence="2" id="KW-0808">Transferase</keyword>
<dbReference type="InterPro" id="IPR009725">
    <property type="entry name" value="3_dmu_93_MTrfase"/>
</dbReference>
<name>A0A1G5HTZ5_9FLAO</name>
<keyword evidence="3" id="KW-1185">Reference proteome</keyword>
<dbReference type="RefSeq" id="WP_091142802.1">
    <property type="nucleotide sequence ID" value="NZ_FMVF01000008.1"/>
</dbReference>
<feature type="domain" description="PhnB-like" evidence="1">
    <location>
        <begin position="4"/>
        <end position="119"/>
    </location>
</feature>
<dbReference type="PIRSF" id="PIRSF021700">
    <property type="entry name" value="3_dmu_93_MTrfase"/>
    <property type="match status" value="1"/>
</dbReference>